<accession>A0A857JE06</accession>
<evidence type="ECO:0000313" key="2">
    <source>
        <dbReference type="EMBL" id="QHJ01183.1"/>
    </source>
</evidence>
<dbReference type="RefSeq" id="WP_160554991.1">
    <property type="nucleotide sequence ID" value="NZ_CP047650.1"/>
</dbReference>
<feature type="transmembrane region" description="Helical" evidence="1">
    <location>
        <begin position="44"/>
        <end position="61"/>
    </location>
</feature>
<sequence length="101" mass="11138">MATHFSVWLVLLVGLLAANLPFVSERLLGVVALKRGDKPGLARIGELVLLYFVAGAVGLFLEDRAGQIAPQGWEFYAVTGALFLTFAFPGFIWRYLLRRKG</sequence>
<evidence type="ECO:0000313" key="3">
    <source>
        <dbReference type="Proteomes" id="UP000464787"/>
    </source>
</evidence>
<dbReference type="Proteomes" id="UP000464787">
    <property type="component" value="Chromosome"/>
</dbReference>
<evidence type="ECO:0000256" key="1">
    <source>
        <dbReference type="SAM" id="Phobius"/>
    </source>
</evidence>
<feature type="transmembrane region" description="Helical" evidence="1">
    <location>
        <begin position="6"/>
        <end position="23"/>
    </location>
</feature>
<keyword evidence="1" id="KW-0472">Membrane</keyword>
<keyword evidence="1" id="KW-0812">Transmembrane</keyword>
<dbReference type="AlphaFoldDB" id="A0A857JE06"/>
<gene>
    <name evidence="2" type="ORF">GT347_26255</name>
</gene>
<name>A0A857JE06_9BURK</name>
<feature type="transmembrane region" description="Helical" evidence="1">
    <location>
        <begin position="73"/>
        <end position="97"/>
    </location>
</feature>
<dbReference type="PIRSF" id="PIRSF019883">
    <property type="entry name" value="UCP019883"/>
    <property type="match status" value="1"/>
</dbReference>
<proteinExistence type="predicted"/>
<dbReference type="Pfam" id="PF10993">
    <property type="entry name" value="DUF2818"/>
    <property type="match status" value="1"/>
</dbReference>
<dbReference type="EMBL" id="CP047650">
    <property type="protein sequence ID" value="QHJ01183.1"/>
    <property type="molecule type" value="Genomic_DNA"/>
</dbReference>
<keyword evidence="3" id="KW-1185">Reference proteome</keyword>
<protein>
    <submittedName>
        <fullName evidence="2">DUF2818 family protein</fullName>
    </submittedName>
</protein>
<dbReference type="KEGG" id="xyk:GT347_26255"/>
<reference evidence="2 3" key="1">
    <citation type="submission" date="2020-01" db="EMBL/GenBank/DDBJ databases">
        <title>Genome sequencing of strain KACC 21265.</title>
        <authorList>
            <person name="Heo J."/>
            <person name="Kim S.-J."/>
            <person name="Kim J.-S."/>
            <person name="Hong S.-B."/>
            <person name="Kwon S.-W."/>
        </authorList>
    </citation>
    <scope>NUCLEOTIDE SEQUENCE [LARGE SCALE GENOMIC DNA]</scope>
    <source>
        <strain evidence="2 3">KACC 21265</strain>
    </source>
</reference>
<keyword evidence="1" id="KW-1133">Transmembrane helix</keyword>
<organism evidence="2 3">
    <name type="scientific">Xylophilus rhododendri</name>
    <dbReference type="NCBI Taxonomy" id="2697032"/>
    <lineage>
        <taxon>Bacteria</taxon>
        <taxon>Pseudomonadati</taxon>
        <taxon>Pseudomonadota</taxon>
        <taxon>Betaproteobacteria</taxon>
        <taxon>Burkholderiales</taxon>
        <taxon>Xylophilus</taxon>
    </lineage>
</organism>
<dbReference type="InterPro" id="IPR016768">
    <property type="entry name" value="UCP019883"/>
</dbReference>